<keyword evidence="3" id="KW-0479">Metal-binding</keyword>
<evidence type="ECO:0000259" key="6">
    <source>
        <dbReference type="PROSITE" id="PS51332"/>
    </source>
</evidence>
<keyword evidence="4" id="KW-0408">Iron</keyword>
<evidence type="ECO:0000256" key="4">
    <source>
        <dbReference type="ARBA" id="ARBA00023004"/>
    </source>
</evidence>
<dbReference type="PROSITE" id="PS51332">
    <property type="entry name" value="B12_BINDING"/>
    <property type="match status" value="1"/>
</dbReference>
<keyword evidence="5" id="KW-0411">Iron-sulfur</keyword>
<dbReference type="KEGG" id="whj:H9Q79_00450"/>
<dbReference type="SMART" id="SM00729">
    <property type="entry name" value="Elp3"/>
    <property type="match status" value="1"/>
</dbReference>
<evidence type="ECO:0000256" key="2">
    <source>
        <dbReference type="ARBA" id="ARBA00022691"/>
    </source>
</evidence>
<dbReference type="InterPro" id="IPR023404">
    <property type="entry name" value="rSAM_horseshoe"/>
</dbReference>
<dbReference type="GO" id="GO:0003824">
    <property type="term" value="F:catalytic activity"/>
    <property type="evidence" value="ECO:0007669"/>
    <property type="project" value="InterPro"/>
</dbReference>
<dbReference type="InterPro" id="IPR034466">
    <property type="entry name" value="Methyltransferase_Class_B"/>
</dbReference>
<dbReference type="Gene3D" id="3.80.30.20">
    <property type="entry name" value="tm_1862 like domain"/>
    <property type="match status" value="1"/>
</dbReference>
<dbReference type="AlphaFoldDB" id="A0A7G9GDE2"/>
<dbReference type="CDD" id="cd01335">
    <property type="entry name" value="Radical_SAM"/>
    <property type="match status" value="1"/>
</dbReference>
<sequence length="595" mass="69542">MKRMLLAVNAKYIHSNLAVYSLKAYAEKYGYSVCMREFTINQREDEILRELYREAPDVLAVSVYIWNVTLVRELLWDISRILPGTELWLGGPEVSFCSGDILEELPFLSGIMRGEGEETFACLCRFWEERESKGDFRGLEAVPGITWRDGEGMVRSNPDREPLDLDELPFPYQGTEDLRNRIIYYESSRGCPFSCSYCLSSVEKKMRFRSLERVFEELQFFLDRKVPQVKFVDRTFNCRRRHTLAVWEFLLEHDNGITNFHFEIGADLLDEEEIGLLARMRPGLVQLEIGVQSVNPKTLGEIRRTMDFQKLCRNVRAVQAGRNVHQHLDLIAGLPWEDYESFRESFNQVYSLAPQQLQLGFLKVLRGSAMYDRAAEYGCIYKKKEPYEVLSTKWLSYEKVLKLKLVEEMVEVYYNSGQFSATLRKAEALFPEPFDMYEALGEFYERKGYLQGAHTRIRRYEILLEFFAELGEAEQAYEAVMLYDLYSRENLKSRPSWAPDQTLYKEAVRRFFRQEAAGGCLLNYHGTYDWKQLRSMTHVEIFERGLPEIGQNRRCVLLFDYSRRDPLDGSARRIDITQEVNANDKENQRNTGSAG</sequence>
<dbReference type="SFLD" id="SFLDS00029">
    <property type="entry name" value="Radical_SAM"/>
    <property type="match status" value="1"/>
</dbReference>
<accession>A0A7G9GDE2</accession>
<dbReference type="SFLD" id="SFLDG01082">
    <property type="entry name" value="B12-binding_domain_containing"/>
    <property type="match status" value="1"/>
</dbReference>
<organism evidence="8 9">
    <name type="scientific">Wansuia hejianensis</name>
    <dbReference type="NCBI Taxonomy" id="2763667"/>
    <lineage>
        <taxon>Bacteria</taxon>
        <taxon>Bacillati</taxon>
        <taxon>Bacillota</taxon>
        <taxon>Clostridia</taxon>
        <taxon>Lachnospirales</taxon>
        <taxon>Lachnospiraceae</taxon>
        <taxon>Wansuia</taxon>
    </lineage>
</organism>
<evidence type="ECO:0000256" key="3">
    <source>
        <dbReference type="ARBA" id="ARBA00022723"/>
    </source>
</evidence>
<dbReference type="GO" id="GO:0031419">
    <property type="term" value="F:cobalamin binding"/>
    <property type="evidence" value="ECO:0007669"/>
    <property type="project" value="InterPro"/>
</dbReference>
<dbReference type="GO" id="GO:0005829">
    <property type="term" value="C:cytosol"/>
    <property type="evidence" value="ECO:0007669"/>
    <property type="project" value="TreeGrafter"/>
</dbReference>
<dbReference type="PROSITE" id="PS51918">
    <property type="entry name" value="RADICAL_SAM"/>
    <property type="match status" value="1"/>
</dbReference>
<dbReference type="GO" id="GO:0051539">
    <property type="term" value="F:4 iron, 4 sulfur cluster binding"/>
    <property type="evidence" value="ECO:0007669"/>
    <property type="project" value="UniProtKB-KW"/>
</dbReference>
<dbReference type="PANTHER" id="PTHR43409">
    <property type="entry name" value="ANAEROBIC MAGNESIUM-PROTOPORPHYRIN IX MONOMETHYL ESTER CYCLASE-RELATED"/>
    <property type="match status" value="1"/>
</dbReference>
<dbReference type="SFLD" id="SFLDG01123">
    <property type="entry name" value="methyltransferase_(Class_B)"/>
    <property type="match status" value="1"/>
</dbReference>
<dbReference type="RefSeq" id="WP_249328958.1">
    <property type="nucleotide sequence ID" value="NZ_CP060635.1"/>
</dbReference>
<evidence type="ECO:0000256" key="1">
    <source>
        <dbReference type="ARBA" id="ARBA00001966"/>
    </source>
</evidence>
<gene>
    <name evidence="8" type="ORF">H9Q79_00450</name>
</gene>
<dbReference type="Pfam" id="PF02310">
    <property type="entry name" value="B12-binding"/>
    <property type="match status" value="1"/>
</dbReference>
<keyword evidence="2" id="KW-0949">S-adenosyl-L-methionine</keyword>
<dbReference type="InterPro" id="IPR007197">
    <property type="entry name" value="rSAM"/>
</dbReference>
<protein>
    <submittedName>
        <fullName evidence="8">B12-binding domain-containing radical SAM protein</fullName>
    </submittedName>
</protein>
<dbReference type="Pfam" id="PF04055">
    <property type="entry name" value="Radical_SAM"/>
    <property type="match status" value="1"/>
</dbReference>
<keyword evidence="9" id="KW-1185">Reference proteome</keyword>
<dbReference type="InterPro" id="IPR006638">
    <property type="entry name" value="Elp3/MiaA/NifB-like_rSAM"/>
</dbReference>
<dbReference type="SUPFAM" id="SSF102114">
    <property type="entry name" value="Radical SAM enzymes"/>
    <property type="match status" value="1"/>
</dbReference>
<name>A0A7G9GDE2_9FIRM</name>
<dbReference type="EMBL" id="CP060635">
    <property type="protein sequence ID" value="QNM08824.1"/>
    <property type="molecule type" value="Genomic_DNA"/>
</dbReference>
<evidence type="ECO:0000313" key="8">
    <source>
        <dbReference type="EMBL" id="QNM08824.1"/>
    </source>
</evidence>
<dbReference type="InterPro" id="IPR051198">
    <property type="entry name" value="BchE-like"/>
</dbReference>
<comment type="cofactor">
    <cofactor evidence="1">
        <name>[4Fe-4S] cluster</name>
        <dbReference type="ChEBI" id="CHEBI:49883"/>
    </cofactor>
</comment>
<evidence type="ECO:0000259" key="7">
    <source>
        <dbReference type="PROSITE" id="PS51918"/>
    </source>
</evidence>
<dbReference type="InterPro" id="IPR006158">
    <property type="entry name" value="Cobalamin-bd"/>
</dbReference>
<evidence type="ECO:0000256" key="5">
    <source>
        <dbReference type="ARBA" id="ARBA00023014"/>
    </source>
</evidence>
<feature type="domain" description="Radical SAM core" evidence="7">
    <location>
        <begin position="177"/>
        <end position="407"/>
    </location>
</feature>
<dbReference type="Proteomes" id="UP000515860">
    <property type="component" value="Chromosome"/>
</dbReference>
<dbReference type="InterPro" id="IPR058240">
    <property type="entry name" value="rSAM_sf"/>
</dbReference>
<dbReference type="Pfam" id="PF13311">
    <property type="entry name" value="DUF4080"/>
    <property type="match status" value="1"/>
</dbReference>
<dbReference type="Gene3D" id="3.40.50.280">
    <property type="entry name" value="Cobalamin-binding domain"/>
    <property type="match status" value="1"/>
</dbReference>
<reference evidence="8 9" key="1">
    <citation type="submission" date="2020-08" db="EMBL/GenBank/DDBJ databases">
        <authorList>
            <person name="Liu C."/>
            <person name="Sun Q."/>
        </authorList>
    </citation>
    <scope>NUCLEOTIDE SEQUENCE [LARGE SCALE GENOMIC DNA]</scope>
    <source>
        <strain evidence="8 9">NSJ-29</strain>
    </source>
</reference>
<proteinExistence type="predicted"/>
<feature type="domain" description="B12-binding" evidence="6">
    <location>
        <begin position="1"/>
        <end position="134"/>
    </location>
</feature>
<dbReference type="GO" id="GO:0046872">
    <property type="term" value="F:metal ion binding"/>
    <property type="evidence" value="ECO:0007669"/>
    <property type="project" value="UniProtKB-KW"/>
</dbReference>
<evidence type="ECO:0000313" key="9">
    <source>
        <dbReference type="Proteomes" id="UP000515860"/>
    </source>
</evidence>
<dbReference type="InterPro" id="IPR025288">
    <property type="entry name" value="DUF4080"/>
</dbReference>
<dbReference type="PANTHER" id="PTHR43409:SF16">
    <property type="entry name" value="SLR0320 PROTEIN"/>
    <property type="match status" value="1"/>
</dbReference>